<dbReference type="InterPro" id="IPR012340">
    <property type="entry name" value="NA-bd_OB-fold"/>
</dbReference>
<gene>
    <name evidence="8 11" type="primary">rnr</name>
    <name evidence="11" type="ORF">WMO14_02580</name>
</gene>
<comment type="catalytic activity">
    <reaction evidence="1 8">
        <text>Exonucleolytic cleavage in the 3'- to 5'-direction to yield nucleoside 5'-phosphates.</text>
        <dbReference type="EC" id="3.1.13.1"/>
    </reaction>
</comment>
<keyword evidence="9" id="KW-0175">Coiled coil</keyword>
<evidence type="ECO:0000256" key="4">
    <source>
        <dbReference type="ARBA" id="ARBA00022722"/>
    </source>
</evidence>
<evidence type="ECO:0000256" key="1">
    <source>
        <dbReference type="ARBA" id="ARBA00001849"/>
    </source>
</evidence>
<dbReference type="RefSeq" id="WP_349153216.1">
    <property type="nucleotide sequence ID" value="NZ_JBBMER010000002.1"/>
</dbReference>
<accession>A0ABV1BTD3</accession>
<evidence type="ECO:0000256" key="2">
    <source>
        <dbReference type="ARBA" id="ARBA00004496"/>
    </source>
</evidence>
<comment type="similarity">
    <text evidence="8">Belongs to the RNR ribonuclease family. RNase R subfamily.</text>
</comment>
<dbReference type="EC" id="3.1.13.1" evidence="8"/>
<evidence type="ECO:0000256" key="7">
    <source>
        <dbReference type="ARBA" id="ARBA00022884"/>
    </source>
</evidence>
<reference evidence="11 12" key="1">
    <citation type="submission" date="2024-03" db="EMBL/GenBank/DDBJ databases">
        <title>Human intestinal bacterial collection.</title>
        <authorList>
            <person name="Pauvert C."/>
            <person name="Hitch T.C.A."/>
            <person name="Clavel T."/>
        </authorList>
    </citation>
    <scope>NUCLEOTIDE SEQUENCE [LARGE SCALE GENOMIC DNA]</scope>
    <source>
        <strain evidence="11 12">CLA-AA-H255</strain>
    </source>
</reference>
<dbReference type="InterPro" id="IPR011129">
    <property type="entry name" value="CSD"/>
</dbReference>
<evidence type="ECO:0000256" key="6">
    <source>
        <dbReference type="ARBA" id="ARBA00022839"/>
    </source>
</evidence>
<dbReference type="PANTHER" id="PTHR23355">
    <property type="entry name" value="RIBONUCLEASE"/>
    <property type="match status" value="1"/>
</dbReference>
<dbReference type="InterPro" id="IPR040476">
    <property type="entry name" value="CSD2"/>
</dbReference>
<evidence type="ECO:0000313" key="11">
    <source>
        <dbReference type="EMBL" id="MEQ2378770.1"/>
    </source>
</evidence>
<dbReference type="CDD" id="cd04471">
    <property type="entry name" value="S1_RNase_R"/>
    <property type="match status" value="1"/>
</dbReference>
<dbReference type="InterPro" id="IPR001900">
    <property type="entry name" value="RNase_II/R"/>
</dbReference>
<dbReference type="InterPro" id="IPR004476">
    <property type="entry name" value="RNase_II/RNase_R"/>
</dbReference>
<dbReference type="NCBIfam" id="TIGR02063">
    <property type="entry name" value="RNase_R"/>
    <property type="match status" value="1"/>
</dbReference>
<feature type="domain" description="S1 motif" evidence="10">
    <location>
        <begin position="627"/>
        <end position="706"/>
    </location>
</feature>
<dbReference type="SMART" id="SM00955">
    <property type="entry name" value="RNB"/>
    <property type="match status" value="1"/>
</dbReference>
<comment type="caution">
    <text evidence="11">The sequence shown here is derived from an EMBL/GenBank/DDBJ whole genome shotgun (WGS) entry which is preliminary data.</text>
</comment>
<proteinExistence type="inferred from homology"/>
<protein>
    <recommendedName>
        <fullName evidence="8">Ribonuclease R</fullName>
        <shortName evidence="8">RNase R</shortName>
        <ecNumber evidence="8">3.1.13.1</ecNumber>
    </recommendedName>
</protein>
<comment type="function">
    <text evidence="8">3'-5' exoribonuclease that releases 5'-nucleoside monophosphates and is involved in maturation of structured RNAs.</text>
</comment>
<keyword evidence="6 8" id="KW-0269">Exonuclease</keyword>
<evidence type="ECO:0000313" key="12">
    <source>
        <dbReference type="Proteomes" id="UP001442364"/>
    </source>
</evidence>
<dbReference type="InterPro" id="IPR011805">
    <property type="entry name" value="RNase_R"/>
</dbReference>
<dbReference type="NCBIfam" id="TIGR00358">
    <property type="entry name" value="3_prime_RNase"/>
    <property type="match status" value="1"/>
</dbReference>
<evidence type="ECO:0000256" key="3">
    <source>
        <dbReference type="ARBA" id="ARBA00022490"/>
    </source>
</evidence>
<dbReference type="Pfam" id="PF00773">
    <property type="entry name" value="RNB"/>
    <property type="match status" value="1"/>
</dbReference>
<dbReference type="Pfam" id="PF08206">
    <property type="entry name" value="OB_RNB"/>
    <property type="match status" value="1"/>
</dbReference>
<dbReference type="Gene3D" id="2.40.50.140">
    <property type="entry name" value="Nucleic acid-binding proteins"/>
    <property type="match status" value="3"/>
</dbReference>
<dbReference type="SMART" id="SM00357">
    <property type="entry name" value="CSP"/>
    <property type="match status" value="2"/>
</dbReference>
<dbReference type="HAMAP" id="MF_01895">
    <property type="entry name" value="RNase_R"/>
    <property type="match status" value="1"/>
</dbReference>
<dbReference type="SUPFAM" id="SSF50249">
    <property type="entry name" value="Nucleic acid-binding proteins"/>
    <property type="match status" value="4"/>
</dbReference>
<dbReference type="InterPro" id="IPR003029">
    <property type="entry name" value="S1_domain"/>
</dbReference>
<keyword evidence="12" id="KW-1185">Reference proteome</keyword>
<evidence type="ECO:0000256" key="9">
    <source>
        <dbReference type="SAM" id="Coils"/>
    </source>
</evidence>
<keyword evidence="5 8" id="KW-0378">Hydrolase</keyword>
<sequence length="711" mass="80925">MKSSVFKERRKNLADLILNNELYVPMKTKEIAILLGIPKELRHELQEVLDSLVADGTIGVSKKGKYMKPDNVALVGTFESTSRGFGFVVVDGQDDDIFVKASDTKDAFYHDKVKVVITAQKNGDRRREGKIIEILDHEVKTLVGTYQKNKNFGFVVPDNQKIGCDIFVSKEHEIGAVTGSKVVVKISSYGSARKNPEGKIIEVIGHMDDPGTDILSIVKAYDLPEEFPDSVKKELKGIPDEVDGNDIAGRTDLRDVVMVTIDGEDSKDLDDAVSLTKENDIYHLGVHIADVSHYVKEGSPLDKEALKRGTSVYLVDRVIPMIPHQLSNGICSLNEGCDRLALSCLMDIDMKGNIIGHKICESVINVNRRMTYTSVKKILEDNDKEECAKYRELVDMFKLMQECADILRKKRFKRGSIDFDFPESKIILDKDGRPVDIKPYDRNVATKLIEDFMLAANETVAEDYFWQEVPFIYRTHENPDPEKILKLSTFINNFGYSMHITDEIHPKELQKLLEKIAGSDEENLISRLTLRSMKKAKYTAECIGHFGLAAKYYCHFTSPIRRYPDLQIHRIIKECLHGGMSEKRKLHYDKILPDVAEQASATERRADEAERDTDKLKMVQYMSAHIGEYFDGVISGVTNWGIYVELPNTIEGMVSVNNMRGYYVFDENHYEMFNETTHQTYKLGQKVRVVVVDTNEISRTIDFMFAQDYEE</sequence>
<dbReference type="PANTHER" id="PTHR23355:SF9">
    <property type="entry name" value="DIS3-LIKE EXONUCLEASE 2"/>
    <property type="match status" value="1"/>
</dbReference>
<organism evidence="11 12">
    <name type="scientific">[Lactobacillus] rogosae</name>
    <dbReference type="NCBI Taxonomy" id="706562"/>
    <lineage>
        <taxon>Bacteria</taxon>
        <taxon>Bacillati</taxon>
        <taxon>Bacillota</taxon>
        <taxon>Clostridia</taxon>
        <taxon>Lachnospirales</taxon>
        <taxon>Lachnospiraceae</taxon>
        <taxon>Lachnospira</taxon>
    </lineage>
</organism>
<keyword evidence="7 8" id="KW-0694">RNA-binding</keyword>
<keyword evidence="4 8" id="KW-0540">Nuclease</keyword>
<dbReference type="SMART" id="SM00316">
    <property type="entry name" value="S1"/>
    <property type="match status" value="1"/>
</dbReference>
<dbReference type="Proteomes" id="UP001442364">
    <property type="component" value="Unassembled WGS sequence"/>
</dbReference>
<dbReference type="EMBL" id="JBBMER010000002">
    <property type="protein sequence ID" value="MEQ2378770.1"/>
    <property type="molecule type" value="Genomic_DNA"/>
</dbReference>
<dbReference type="InterPro" id="IPR013223">
    <property type="entry name" value="RNase_B_OB_dom"/>
</dbReference>
<dbReference type="InterPro" id="IPR050180">
    <property type="entry name" value="RNR_Ribonuclease"/>
</dbReference>
<dbReference type="GO" id="GO:0008859">
    <property type="term" value="F:exoribonuclease II activity"/>
    <property type="evidence" value="ECO:0007669"/>
    <property type="project" value="UniProtKB-EC"/>
</dbReference>
<evidence type="ECO:0000259" key="10">
    <source>
        <dbReference type="PROSITE" id="PS50126"/>
    </source>
</evidence>
<dbReference type="Pfam" id="PF00575">
    <property type="entry name" value="S1"/>
    <property type="match status" value="1"/>
</dbReference>
<evidence type="ECO:0000256" key="8">
    <source>
        <dbReference type="HAMAP-Rule" id="MF_01895"/>
    </source>
</evidence>
<dbReference type="Pfam" id="PF17876">
    <property type="entry name" value="CSD2"/>
    <property type="match status" value="1"/>
</dbReference>
<feature type="coiled-coil region" evidence="9">
    <location>
        <begin position="592"/>
        <end position="619"/>
    </location>
</feature>
<evidence type="ECO:0000256" key="5">
    <source>
        <dbReference type="ARBA" id="ARBA00022801"/>
    </source>
</evidence>
<comment type="subcellular location">
    <subcellularLocation>
        <location evidence="2 8">Cytoplasm</location>
    </subcellularLocation>
</comment>
<name>A0ABV1BTD3_9FIRM</name>
<keyword evidence="3 8" id="KW-0963">Cytoplasm</keyword>
<dbReference type="PROSITE" id="PS50126">
    <property type="entry name" value="S1"/>
    <property type="match status" value="1"/>
</dbReference>